<organism evidence="2 3">
    <name type="scientific">Blastopirellula marina</name>
    <dbReference type="NCBI Taxonomy" id="124"/>
    <lineage>
        <taxon>Bacteria</taxon>
        <taxon>Pseudomonadati</taxon>
        <taxon>Planctomycetota</taxon>
        <taxon>Planctomycetia</taxon>
        <taxon>Pirellulales</taxon>
        <taxon>Pirellulaceae</taxon>
        <taxon>Blastopirellula</taxon>
    </lineage>
</organism>
<sequence length="182" mass="20351">MFKCLILFQIVAILELASNATAGETLIGLPMNQLSGPNKIEAVVDSLVMSKKETEYFIESFTLSSEFKNKRWIGAAFLKSYETNSDVELIGLLIYENGNGSKNPPARLLLSQDHLLVKAPGKATKELQLGSMIFANTKGETRVIETDLRLKCNREELREASKNFFDRLVRELSSEKSDKTSD</sequence>
<dbReference type="AlphaFoldDB" id="A0A2S8EYW4"/>
<feature type="signal peptide" evidence="1">
    <location>
        <begin position="1"/>
        <end position="22"/>
    </location>
</feature>
<feature type="chain" id="PRO_5015596489" evidence="1">
    <location>
        <begin position="23"/>
        <end position="182"/>
    </location>
</feature>
<evidence type="ECO:0000256" key="1">
    <source>
        <dbReference type="SAM" id="SignalP"/>
    </source>
</evidence>
<keyword evidence="1" id="KW-0732">Signal</keyword>
<protein>
    <submittedName>
        <fullName evidence="2">Uncharacterized protein</fullName>
    </submittedName>
</protein>
<dbReference type="EMBL" id="PUIA01000094">
    <property type="protein sequence ID" value="PQO25110.1"/>
    <property type="molecule type" value="Genomic_DNA"/>
</dbReference>
<reference evidence="2 3" key="1">
    <citation type="submission" date="2018-02" db="EMBL/GenBank/DDBJ databases">
        <title>Comparative genomes isolates from brazilian mangrove.</title>
        <authorList>
            <person name="Araujo J.E."/>
            <person name="Taketani R.G."/>
            <person name="Silva M.C.P."/>
            <person name="Loureco M.V."/>
            <person name="Andreote F.D."/>
        </authorList>
    </citation>
    <scope>NUCLEOTIDE SEQUENCE [LARGE SCALE GENOMIC DNA]</scope>
    <source>
        <strain evidence="2 3">HEX-2 MGV</strain>
    </source>
</reference>
<evidence type="ECO:0000313" key="2">
    <source>
        <dbReference type="EMBL" id="PQO25110.1"/>
    </source>
</evidence>
<proteinExistence type="predicted"/>
<name>A0A2S8EYW4_9BACT</name>
<dbReference type="Proteomes" id="UP000240009">
    <property type="component" value="Unassembled WGS sequence"/>
</dbReference>
<gene>
    <name evidence="2" type="ORF">C5Y96_26785</name>
</gene>
<evidence type="ECO:0000313" key="3">
    <source>
        <dbReference type="Proteomes" id="UP000240009"/>
    </source>
</evidence>
<accession>A0A2S8EYW4</accession>
<comment type="caution">
    <text evidence="2">The sequence shown here is derived from an EMBL/GenBank/DDBJ whole genome shotgun (WGS) entry which is preliminary data.</text>
</comment>